<organism evidence="1">
    <name type="scientific">viral metagenome</name>
    <dbReference type="NCBI Taxonomy" id="1070528"/>
    <lineage>
        <taxon>unclassified sequences</taxon>
        <taxon>metagenomes</taxon>
        <taxon>organismal metagenomes</taxon>
    </lineage>
</organism>
<accession>A0A6C0AGJ2</accession>
<protein>
    <submittedName>
        <fullName evidence="1">Uncharacterized protein</fullName>
    </submittedName>
</protein>
<reference evidence="1" key="1">
    <citation type="journal article" date="2020" name="Nature">
        <title>Giant virus diversity and host interactions through global metagenomics.</title>
        <authorList>
            <person name="Schulz F."/>
            <person name="Roux S."/>
            <person name="Paez-Espino D."/>
            <person name="Jungbluth S."/>
            <person name="Walsh D.A."/>
            <person name="Denef V.J."/>
            <person name="McMahon K.D."/>
            <person name="Konstantinidis K.T."/>
            <person name="Eloe-Fadrosh E.A."/>
            <person name="Kyrpides N.C."/>
            <person name="Woyke T."/>
        </authorList>
    </citation>
    <scope>NUCLEOTIDE SEQUENCE</scope>
    <source>
        <strain evidence="1">GVMAG-S-1035118-87</strain>
    </source>
</reference>
<evidence type="ECO:0000313" key="1">
    <source>
        <dbReference type="EMBL" id="QHS78927.1"/>
    </source>
</evidence>
<proteinExistence type="predicted"/>
<sequence length="199" mass="23313">MTNKGTGAGGSKTNIHGKAFEAKTEHLDGFTKKCIGYEKDNIVYLRQTELKKYFRTMFKKEVIRYPDEAYLIRNGDKYTLKIIEKKSQKVEGSVIEKLNLGPFYKEEYEWCLGPQFKVEYAYCLSSFLKKKYLSDTLKSKFLREMNRRNEIIVLFGDDEDYQERLNEFIYNESTLHSSVSPDSWSESLVDKKSPTLDIL</sequence>
<name>A0A6C0AGJ2_9ZZZZ</name>
<dbReference type="AlphaFoldDB" id="A0A6C0AGJ2"/>
<dbReference type="EMBL" id="MN740625">
    <property type="protein sequence ID" value="QHS78927.1"/>
    <property type="molecule type" value="Genomic_DNA"/>
</dbReference>